<name>A0A5D3BER9_CUCMM</name>
<accession>A0A5D3BER9</accession>
<gene>
    <name evidence="3" type="ORF">E5676_scaffold549G00390</name>
    <name evidence="2" type="ORF">E6C27_scaffold1480G00040</name>
</gene>
<dbReference type="Proteomes" id="UP000321947">
    <property type="component" value="Unassembled WGS sequence"/>
</dbReference>
<dbReference type="EMBL" id="SSTD01019280">
    <property type="protein sequence ID" value="TYJ96688.1"/>
    <property type="molecule type" value="Genomic_DNA"/>
</dbReference>
<dbReference type="Proteomes" id="UP000321393">
    <property type="component" value="Unassembled WGS sequence"/>
</dbReference>
<dbReference type="EMBL" id="SSTE01019181">
    <property type="protein sequence ID" value="KAA0036883.1"/>
    <property type="molecule type" value="Genomic_DNA"/>
</dbReference>
<proteinExistence type="predicted"/>
<evidence type="ECO:0000313" key="4">
    <source>
        <dbReference type="Proteomes" id="UP000321393"/>
    </source>
</evidence>
<evidence type="ECO:0000313" key="2">
    <source>
        <dbReference type="EMBL" id="KAA0036883.1"/>
    </source>
</evidence>
<protein>
    <recommendedName>
        <fullName evidence="6">Retrotransposon gag protein</fullName>
    </recommendedName>
</protein>
<organism evidence="3 5">
    <name type="scientific">Cucumis melo var. makuwa</name>
    <name type="common">Oriental melon</name>
    <dbReference type="NCBI Taxonomy" id="1194695"/>
    <lineage>
        <taxon>Eukaryota</taxon>
        <taxon>Viridiplantae</taxon>
        <taxon>Streptophyta</taxon>
        <taxon>Embryophyta</taxon>
        <taxon>Tracheophyta</taxon>
        <taxon>Spermatophyta</taxon>
        <taxon>Magnoliopsida</taxon>
        <taxon>eudicotyledons</taxon>
        <taxon>Gunneridae</taxon>
        <taxon>Pentapetalae</taxon>
        <taxon>rosids</taxon>
        <taxon>fabids</taxon>
        <taxon>Cucurbitales</taxon>
        <taxon>Cucurbitaceae</taxon>
        <taxon>Benincaseae</taxon>
        <taxon>Cucumis</taxon>
    </lineage>
</organism>
<comment type="caution">
    <text evidence="3">The sequence shown here is derived from an EMBL/GenBank/DDBJ whole genome shotgun (WGS) entry which is preliminary data.</text>
</comment>
<feature type="compositionally biased region" description="Basic residues" evidence="1">
    <location>
        <begin position="1"/>
        <end position="25"/>
    </location>
</feature>
<feature type="region of interest" description="Disordered" evidence="1">
    <location>
        <begin position="1"/>
        <end position="26"/>
    </location>
</feature>
<dbReference type="AlphaFoldDB" id="A0A5D3BER9"/>
<evidence type="ECO:0000256" key="1">
    <source>
        <dbReference type="SAM" id="MobiDB-lite"/>
    </source>
</evidence>
<evidence type="ECO:0008006" key="6">
    <source>
        <dbReference type="Google" id="ProtNLM"/>
    </source>
</evidence>
<sequence length="102" mass="11644">MQKKASPIKKKKGKGNTKIWKPKPIKGKDENFLQSRRSITLTEFLPRSFIDDHLEEVLEVTTSHAISTVEVDNNYASSEEFDNSNEIKQMTSVFDRISPSTT</sequence>
<evidence type="ECO:0000313" key="5">
    <source>
        <dbReference type="Proteomes" id="UP000321947"/>
    </source>
</evidence>
<reference evidence="4 5" key="1">
    <citation type="submission" date="2019-08" db="EMBL/GenBank/DDBJ databases">
        <title>Draft genome sequences of two oriental melons (Cucumis melo L. var makuwa).</title>
        <authorList>
            <person name="Kwon S.-Y."/>
        </authorList>
    </citation>
    <scope>NUCLEOTIDE SEQUENCE [LARGE SCALE GENOMIC DNA]</scope>
    <source>
        <strain evidence="5">cv. Chang Bougi</strain>
        <strain evidence="4">cv. SW 3</strain>
        <tissue evidence="3">Leaf</tissue>
    </source>
</reference>
<evidence type="ECO:0000313" key="3">
    <source>
        <dbReference type="EMBL" id="TYJ96688.1"/>
    </source>
</evidence>